<proteinExistence type="predicted"/>
<name>A0A1H6S770_9EURY</name>
<accession>A0A1H6S770</accession>
<protein>
    <submittedName>
        <fullName evidence="1">NTE family protein</fullName>
    </submittedName>
</protein>
<evidence type="ECO:0000313" key="1">
    <source>
        <dbReference type="EMBL" id="SEI59585.1"/>
    </source>
</evidence>
<dbReference type="EMBL" id="FNYR01000003">
    <property type="protein sequence ID" value="SEI59585.1"/>
    <property type="molecule type" value="Genomic_DNA"/>
</dbReference>
<dbReference type="STRING" id="1073996.SAMN05444271_103122"/>
<dbReference type="Proteomes" id="UP000198888">
    <property type="component" value="Unassembled WGS sequence"/>
</dbReference>
<reference evidence="1 2" key="1">
    <citation type="submission" date="2016-10" db="EMBL/GenBank/DDBJ databases">
        <authorList>
            <person name="de Groot N.N."/>
        </authorList>
    </citation>
    <scope>NUCLEOTIDE SEQUENCE [LARGE SCALE GENOMIC DNA]</scope>
    <source>
        <strain evidence="1 2">DSM 22187</strain>
    </source>
</reference>
<organism evidence="1 2">
    <name type="scientific">Halohasta litchfieldiae</name>
    <dbReference type="NCBI Taxonomy" id="1073996"/>
    <lineage>
        <taxon>Archaea</taxon>
        <taxon>Methanobacteriati</taxon>
        <taxon>Methanobacteriota</taxon>
        <taxon>Stenosarchaea group</taxon>
        <taxon>Halobacteria</taxon>
        <taxon>Halobacteriales</taxon>
        <taxon>Haloferacaceae</taxon>
        <taxon>Halohasta</taxon>
    </lineage>
</organism>
<evidence type="ECO:0000313" key="2">
    <source>
        <dbReference type="Proteomes" id="UP000198888"/>
    </source>
</evidence>
<dbReference type="SUPFAM" id="SSF52151">
    <property type="entry name" value="FabD/lysophospholipase-like"/>
    <property type="match status" value="1"/>
</dbReference>
<dbReference type="Gene3D" id="3.40.1090.10">
    <property type="entry name" value="Cytosolic phospholipase A2 catalytic domain"/>
    <property type="match status" value="1"/>
</dbReference>
<sequence length="178" mass="20251">MHRVERDHAIQRQLGGVGRLAVDAVLASAAVPELFRAVEIHGHLHWDGLFSQNPPVDDLMDLPERKPEELWVIQINPQEFDGEPTTSEVIADRRNELAGNISLNQELRFIETVNEWIETGKLPADEFTKTEIHRIQMGQRFHCSTKVDRSAAFITDLQRLGVTQAKEFLTERGSDYSP</sequence>
<dbReference type="AlphaFoldDB" id="A0A1H6S770"/>
<dbReference type="InterPro" id="IPR016035">
    <property type="entry name" value="Acyl_Trfase/lysoPLipase"/>
</dbReference>
<dbReference type="OrthoDB" id="340258at2157"/>
<keyword evidence="2" id="KW-1185">Reference proteome</keyword>
<gene>
    <name evidence="1" type="ORF">SAMN05444271_103122</name>
</gene>